<gene>
    <name evidence="1" type="ORF">DWX78_04870</name>
</gene>
<protein>
    <recommendedName>
        <fullName evidence="3">Phage protein</fullName>
    </recommendedName>
</protein>
<accession>A0A412KSI0</accession>
<reference evidence="1 2" key="1">
    <citation type="submission" date="2018-08" db="EMBL/GenBank/DDBJ databases">
        <title>A genome reference for cultivated species of the human gut microbiota.</title>
        <authorList>
            <person name="Zou Y."/>
            <person name="Xue W."/>
            <person name="Luo G."/>
        </authorList>
    </citation>
    <scope>NUCLEOTIDE SEQUENCE [LARGE SCALE GENOMIC DNA]</scope>
    <source>
        <strain evidence="1 2">AF21-25</strain>
    </source>
</reference>
<evidence type="ECO:0000313" key="2">
    <source>
        <dbReference type="Proteomes" id="UP000285981"/>
    </source>
</evidence>
<dbReference type="AlphaFoldDB" id="A0A412KSI0"/>
<comment type="caution">
    <text evidence="1">The sequence shown here is derived from an EMBL/GenBank/DDBJ whole genome shotgun (WGS) entry which is preliminary data.</text>
</comment>
<name>A0A412KSI0_9FIRM</name>
<sequence length="65" mass="7768">MADTASLKEILFRHSAEQCKVCEAIPFDQIGHQIEYEKFKMLHEVIEDADLEDEYQEWRRAYGYV</sequence>
<organism evidence="1 2">
    <name type="scientific">Dorea formicigenerans</name>
    <dbReference type="NCBI Taxonomy" id="39486"/>
    <lineage>
        <taxon>Bacteria</taxon>
        <taxon>Bacillati</taxon>
        <taxon>Bacillota</taxon>
        <taxon>Clostridia</taxon>
        <taxon>Lachnospirales</taxon>
        <taxon>Lachnospiraceae</taxon>
        <taxon>Dorea</taxon>
    </lineage>
</organism>
<evidence type="ECO:0008006" key="3">
    <source>
        <dbReference type="Google" id="ProtNLM"/>
    </source>
</evidence>
<proteinExistence type="predicted"/>
<dbReference type="Proteomes" id="UP000285981">
    <property type="component" value="Unassembled WGS sequence"/>
</dbReference>
<evidence type="ECO:0000313" key="1">
    <source>
        <dbReference type="EMBL" id="RGS71580.1"/>
    </source>
</evidence>
<dbReference type="EMBL" id="QRVU01000017">
    <property type="protein sequence ID" value="RGS71580.1"/>
    <property type="molecule type" value="Genomic_DNA"/>
</dbReference>